<accession>A0A9D2IV26</accession>
<reference evidence="1" key="2">
    <citation type="submission" date="2021-04" db="EMBL/GenBank/DDBJ databases">
        <authorList>
            <person name="Gilroy R."/>
        </authorList>
    </citation>
    <scope>NUCLEOTIDE SEQUENCE</scope>
    <source>
        <strain evidence="1">CHK33-5263</strain>
    </source>
</reference>
<dbReference type="Pfam" id="PF06949">
    <property type="entry name" value="DUF1292"/>
    <property type="match status" value="1"/>
</dbReference>
<organism evidence="1 2">
    <name type="scientific">Candidatus Gallimonas intestinigallinarum</name>
    <dbReference type="NCBI Taxonomy" id="2838604"/>
    <lineage>
        <taxon>Bacteria</taxon>
        <taxon>Bacillati</taxon>
        <taxon>Bacillota</taxon>
        <taxon>Clostridia</taxon>
        <taxon>Candidatus Gallimonas</taxon>
    </lineage>
</organism>
<protein>
    <submittedName>
        <fullName evidence="1">DUF1292 domain-containing protein</fullName>
    </submittedName>
</protein>
<evidence type="ECO:0000313" key="1">
    <source>
        <dbReference type="EMBL" id="HIZ24553.1"/>
    </source>
</evidence>
<feature type="non-terminal residue" evidence="1">
    <location>
        <position position="75"/>
    </location>
</feature>
<comment type="caution">
    <text evidence="1">The sequence shown here is derived from an EMBL/GenBank/DDBJ whole genome shotgun (WGS) entry which is preliminary data.</text>
</comment>
<evidence type="ECO:0000313" key="2">
    <source>
        <dbReference type="Proteomes" id="UP000824044"/>
    </source>
</evidence>
<dbReference type="EMBL" id="DXBS01000071">
    <property type="protein sequence ID" value="HIZ24553.1"/>
    <property type="molecule type" value="Genomic_DNA"/>
</dbReference>
<proteinExistence type="predicted"/>
<sequence length="75" mass="8956">MKEERNDYNEEENIVELVDEEGNSFRFEHLMTFEYKGNWYIALTEVKDAESEEDEAGEEEVAIYRIEGDEDNEQL</sequence>
<gene>
    <name evidence="1" type="ORF">H9812_03645</name>
</gene>
<name>A0A9D2IV26_9FIRM</name>
<reference evidence="1" key="1">
    <citation type="journal article" date="2021" name="PeerJ">
        <title>Extensive microbial diversity within the chicken gut microbiome revealed by metagenomics and culture.</title>
        <authorList>
            <person name="Gilroy R."/>
            <person name="Ravi A."/>
            <person name="Getino M."/>
            <person name="Pursley I."/>
            <person name="Horton D.L."/>
            <person name="Alikhan N.F."/>
            <person name="Baker D."/>
            <person name="Gharbi K."/>
            <person name="Hall N."/>
            <person name="Watson M."/>
            <person name="Adriaenssens E.M."/>
            <person name="Foster-Nyarko E."/>
            <person name="Jarju S."/>
            <person name="Secka A."/>
            <person name="Antonio M."/>
            <person name="Oren A."/>
            <person name="Chaudhuri R.R."/>
            <person name="La Ragione R."/>
            <person name="Hildebrand F."/>
            <person name="Pallen M.J."/>
        </authorList>
    </citation>
    <scope>NUCLEOTIDE SEQUENCE</scope>
    <source>
        <strain evidence="1">CHK33-5263</strain>
    </source>
</reference>
<dbReference type="AlphaFoldDB" id="A0A9D2IV26"/>
<dbReference type="Proteomes" id="UP000824044">
    <property type="component" value="Unassembled WGS sequence"/>
</dbReference>
<dbReference type="InterPro" id="IPR009711">
    <property type="entry name" value="UPF0473"/>
</dbReference>